<evidence type="ECO:0000256" key="4">
    <source>
        <dbReference type="SAM" id="MobiDB-lite"/>
    </source>
</evidence>
<dbReference type="PROSITE" id="PS50217">
    <property type="entry name" value="BZIP"/>
    <property type="match status" value="1"/>
</dbReference>
<dbReference type="InterPro" id="IPR000014">
    <property type="entry name" value="PAS"/>
</dbReference>
<dbReference type="SUPFAM" id="SSF55785">
    <property type="entry name" value="PYP-like sensor domain (PAS domain)"/>
    <property type="match status" value="1"/>
</dbReference>
<feature type="domain" description="BZIP" evidence="6">
    <location>
        <begin position="75"/>
        <end position="118"/>
    </location>
</feature>
<feature type="region of interest" description="Disordered" evidence="4">
    <location>
        <begin position="1"/>
        <end position="93"/>
    </location>
</feature>
<evidence type="ECO:0000313" key="8">
    <source>
        <dbReference type="Proteomes" id="UP001363151"/>
    </source>
</evidence>
<organism evidence="7 8">
    <name type="scientific">Aureococcus anophagefferens</name>
    <name type="common">Harmful bloom alga</name>
    <dbReference type="NCBI Taxonomy" id="44056"/>
    <lineage>
        <taxon>Eukaryota</taxon>
        <taxon>Sar</taxon>
        <taxon>Stramenopiles</taxon>
        <taxon>Ochrophyta</taxon>
        <taxon>Pelagophyceae</taxon>
        <taxon>Pelagomonadales</taxon>
        <taxon>Pelagomonadaceae</taxon>
        <taxon>Aureococcus</taxon>
    </lineage>
</organism>
<evidence type="ECO:0000259" key="5">
    <source>
        <dbReference type="PROSITE" id="PS50112"/>
    </source>
</evidence>
<dbReference type="InterPro" id="IPR046347">
    <property type="entry name" value="bZIP_sf"/>
</dbReference>
<dbReference type="CDD" id="cd00130">
    <property type="entry name" value="PAS"/>
    <property type="match status" value="1"/>
</dbReference>
<keyword evidence="2" id="KW-0288">FMN</keyword>
<keyword evidence="3" id="KW-0157">Chromophore</keyword>
<dbReference type="Pfam" id="PF07716">
    <property type="entry name" value="bZIP_2"/>
    <property type="match status" value="1"/>
</dbReference>
<dbReference type="NCBIfam" id="TIGR00229">
    <property type="entry name" value="sensory_box"/>
    <property type="match status" value="1"/>
</dbReference>
<evidence type="ECO:0008006" key="9">
    <source>
        <dbReference type="Google" id="ProtNLM"/>
    </source>
</evidence>
<feature type="compositionally biased region" description="Low complexity" evidence="4">
    <location>
        <begin position="9"/>
        <end position="25"/>
    </location>
</feature>
<dbReference type="PROSITE" id="PS50112">
    <property type="entry name" value="PAS"/>
    <property type="match status" value="1"/>
</dbReference>
<feature type="compositionally biased region" description="Basic and acidic residues" evidence="4">
    <location>
        <begin position="72"/>
        <end position="86"/>
    </location>
</feature>
<dbReference type="Pfam" id="PF13426">
    <property type="entry name" value="PAS_9"/>
    <property type="match status" value="1"/>
</dbReference>
<evidence type="ECO:0000256" key="1">
    <source>
        <dbReference type="ARBA" id="ARBA00022630"/>
    </source>
</evidence>
<gene>
    <name evidence="7" type="ORF">SO694_00096050</name>
</gene>
<dbReference type="EMBL" id="JBBJCI010000252">
    <property type="protein sequence ID" value="KAK7237332.1"/>
    <property type="molecule type" value="Genomic_DNA"/>
</dbReference>
<dbReference type="PANTHER" id="PTHR47429">
    <property type="entry name" value="PROTEIN TWIN LOV 1"/>
    <property type="match status" value="1"/>
</dbReference>
<sequence>MDGGMLSTSPDDASAPPLQSSSAAPMEEAADDDDDGPGAPPLGAGRRAGRARRVRAAAGAKPKRSRAASAREMTEQQKDERRERNREHAKRSRVRKKFLLESLQQSVNALQYENDKLRVAIRDKMGDAVANELLARCGSDGKKTSLIARDPSDATRILDDPDYSLVKALQTAQQNFVITDPSLPDNPIVFASHGFLTLTGYSLESVLGRNCRFLQGPRTDPRAVAKIRKAVDEGYDTSVCLLNYRIDGSTFFNQFFVAPLRDGQGNVVNYVGVQCQVSDQFAQAIAKDEPFPAF</sequence>
<protein>
    <recommendedName>
        <fullName evidence="9">LOV domain-containing protein</fullName>
    </recommendedName>
</protein>
<keyword evidence="8" id="KW-1185">Reference proteome</keyword>
<name>A0ABR1FS89_AURAN</name>
<keyword evidence="1" id="KW-0285">Flavoprotein</keyword>
<reference evidence="7 8" key="1">
    <citation type="submission" date="2024-03" db="EMBL/GenBank/DDBJ databases">
        <title>Aureococcus anophagefferens CCMP1851 and Kratosvirus quantuckense: Draft genome of a second virus-susceptible host strain in the model system.</title>
        <authorList>
            <person name="Chase E."/>
            <person name="Truchon A.R."/>
            <person name="Schepens W."/>
            <person name="Wilhelm S.W."/>
        </authorList>
    </citation>
    <scope>NUCLEOTIDE SEQUENCE [LARGE SCALE GENOMIC DNA]</scope>
    <source>
        <strain evidence="7 8">CCMP1851</strain>
    </source>
</reference>
<evidence type="ECO:0000256" key="3">
    <source>
        <dbReference type="ARBA" id="ARBA00022991"/>
    </source>
</evidence>
<dbReference type="InterPro" id="IPR035965">
    <property type="entry name" value="PAS-like_dom_sf"/>
</dbReference>
<dbReference type="PANTHER" id="PTHR47429:SF2">
    <property type="entry name" value="PROTEIN TWIN LOV 1"/>
    <property type="match status" value="1"/>
</dbReference>
<accession>A0ABR1FS89</accession>
<feature type="domain" description="PAS" evidence="5">
    <location>
        <begin position="161"/>
        <end position="234"/>
    </location>
</feature>
<dbReference type="CDD" id="cd14809">
    <property type="entry name" value="bZIP_AUREO-like"/>
    <property type="match status" value="1"/>
</dbReference>
<feature type="compositionally biased region" description="Basic residues" evidence="4">
    <location>
        <begin position="47"/>
        <end position="66"/>
    </location>
</feature>
<comment type="caution">
    <text evidence="7">The sequence shown here is derived from an EMBL/GenBank/DDBJ whole genome shotgun (WGS) entry which is preliminary data.</text>
</comment>
<evidence type="ECO:0000259" key="6">
    <source>
        <dbReference type="PROSITE" id="PS50217"/>
    </source>
</evidence>
<dbReference type="Gene3D" id="3.30.450.20">
    <property type="entry name" value="PAS domain"/>
    <property type="match status" value="1"/>
</dbReference>
<dbReference type="InterPro" id="IPR004827">
    <property type="entry name" value="bZIP"/>
</dbReference>
<dbReference type="SUPFAM" id="SSF57959">
    <property type="entry name" value="Leucine zipper domain"/>
    <property type="match status" value="1"/>
</dbReference>
<evidence type="ECO:0000313" key="7">
    <source>
        <dbReference type="EMBL" id="KAK7237332.1"/>
    </source>
</evidence>
<proteinExistence type="predicted"/>
<dbReference type="Gene3D" id="1.20.5.170">
    <property type="match status" value="1"/>
</dbReference>
<evidence type="ECO:0000256" key="2">
    <source>
        <dbReference type="ARBA" id="ARBA00022643"/>
    </source>
</evidence>
<dbReference type="Proteomes" id="UP001363151">
    <property type="component" value="Unassembled WGS sequence"/>
</dbReference>